<evidence type="ECO:0000313" key="3">
    <source>
        <dbReference type="Proteomes" id="UP000612899"/>
    </source>
</evidence>
<organism evidence="2 3">
    <name type="scientific">Rhizocola hellebori</name>
    <dbReference type="NCBI Taxonomy" id="1392758"/>
    <lineage>
        <taxon>Bacteria</taxon>
        <taxon>Bacillati</taxon>
        <taxon>Actinomycetota</taxon>
        <taxon>Actinomycetes</taxon>
        <taxon>Micromonosporales</taxon>
        <taxon>Micromonosporaceae</taxon>
        <taxon>Rhizocola</taxon>
    </lineage>
</organism>
<proteinExistence type="predicted"/>
<comment type="caution">
    <text evidence="2">The sequence shown here is derived from an EMBL/GenBank/DDBJ whole genome shotgun (WGS) entry which is preliminary data.</text>
</comment>
<accession>A0A8J3Q2N5</accession>
<dbReference type="InterPro" id="IPR024983">
    <property type="entry name" value="CHAT_dom"/>
</dbReference>
<evidence type="ECO:0000259" key="1">
    <source>
        <dbReference type="Pfam" id="PF12770"/>
    </source>
</evidence>
<dbReference type="AlphaFoldDB" id="A0A8J3Q2N5"/>
<name>A0A8J3Q2N5_9ACTN</name>
<dbReference type="InterPro" id="IPR011990">
    <property type="entry name" value="TPR-like_helical_dom_sf"/>
</dbReference>
<dbReference type="Proteomes" id="UP000612899">
    <property type="component" value="Unassembled WGS sequence"/>
</dbReference>
<keyword evidence="3" id="KW-1185">Reference proteome</keyword>
<dbReference type="Pfam" id="PF12770">
    <property type="entry name" value="CHAT"/>
    <property type="match status" value="1"/>
</dbReference>
<dbReference type="EMBL" id="BONY01000004">
    <property type="protein sequence ID" value="GIH02778.1"/>
    <property type="molecule type" value="Genomic_DNA"/>
</dbReference>
<dbReference type="Gene3D" id="1.25.40.10">
    <property type="entry name" value="Tetratricopeptide repeat domain"/>
    <property type="match status" value="1"/>
</dbReference>
<sequence length="979" mass="106080">MFDEVRILYVNGEAYLGLFWRTRLREHLAISVNHLREAVRIVRSGDPLEGDVFRLLRGVLRTSFENYGNVDELWEAVKVGREAVRRRLPGQSRHLESLGLVLQILFEQVAQPSLLAEAIDVGRQALSLASTSRERRSCAGSLGVGLLLRFEVADDRAALAEAIDCLRLATLGEPDEGPLSQLCVVLLRGYEAGGDIAMLREAIEVGEAAIALEVHDDLVRARTLIGLVNAMHEEFALTKDIARLDLAIARAREALRRLPERYPNRGRHEATLARLLESRFEESGDLDALRSAIGTIRTIAYGPGDYMGRGPRLSLLAKMLCHFGESTGDASALEEAVSVAVDAVRATPEGHPDYPAVQTVYGAALMRLGRKNGDAELLSESVAVFRALCDRVEGWRELSFLSNLCGATLAHAEVTGDVSALLDLIDRLRRALESMPPHDAAQSAAHVNLAFALQLMARLTGRADIGTEALAQLERAMADPLLPTRHRVHAAVAAHETAASMGDWPAAARAGAHAVNLLPMLTRPYLDRMHQELSLVRLSGIGCEAAAAMLQAGPSHWAQAYEVLEHGRGVMMGQVLDIRADLSHVMHVAPELAERFERLARLLDRPPDSGEPDQRHELVRQWDALVAQIRDAGLPGFLRPMRIGDLTSAACGGPVVTINVSRHRSDAFILRENGVTAIHLAGLTPDAVACALRDWDENPRRNEVLQWLWETVASPVLNHLELTDPIGSRTDGPRVWWSATGALGRLPLHAAGIAGTDETVLDRVVSSYTPNTRALVAARGRAVGPRSILVAAMAQTPGMRSLPGAVEEADLIGRLFPDAIILRDRQASRDAVLTALPERTWIHAVAHTVHTGRSFLGGAMRLHDGELSAAEVFGARHGAGELAFLASCGTAVSGDAQLLPDEAVHLAAAFQLAGYQHVVGSLWPVVDSATAGLTEELYTRLSTTGVAGLAGLLHQQMHRLRSEYEGDPAIWAPYIHIGP</sequence>
<protein>
    <submittedName>
        <fullName evidence="2">CHAT domain-containing protein</fullName>
    </submittedName>
</protein>
<reference evidence="2" key="1">
    <citation type="submission" date="2021-01" db="EMBL/GenBank/DDBJ databases">
        <title>Whole genome shotgun sequence of Rhizocola hellebori NBRC 109834.</title>
        <authorList>
            <person name="Komaki H."/>
            <person name="Tamura T."/>
        </authorList>
    </citation>
    <scope>NUCLEOTIDE SEQUENCE</scope>
    <source>
        <strain evidence="2">NBRC 109834</strain>
    </source>
</reference>
<evidence type="ECO:0000313" key="2">
    <source>
        <dbReference type="EMBL" id="GIH02778.1"/>
    </source>
</evidence>
<gene>
    <name evidence="2" type="ORF">Rhe02_08450</name>
</gene>
<feature type="domain" description="CHAT" evidence="1">
    <location>
        <begin position="703"/>
        <end position="978"/>
    </location>
</feature>